<reference evidence="1 2" key="1">
    <citation type="submission" date="2019-09" db="EMBL/GenBank/DDBJ databases">
        <title>Isolation and complete genome sequencing of Methylocystis species.</title>
        <authorList>
            <person name="Rumah B.L."/>
            <person name="Stead C.E."/>
            <person name="Stevens B.C."/>
            <person name="Minton N.P."/>
            <person name="Grosse-Honebrink A."/>
            <person name="Zhang Y."/>
        </authorList>
    </citation>
    <scope>NUCLEOTIDE SEQUENCE [LARGE SCALE GENOMIC DNA]</scope>
    <source>
        <strain evidence="1 2">BRCS2</strain>
    </source>
</reference>
<keyword evidence="2" id="KW-1185">Reference proteome</keyword>
<sequence>MHALLLKRAYEPATESDGARVLVDRLWPRGLSKEKAKIDYWAKDVAPSHELRRWFGHEAARWEEFRERYHEELKGPGAQEEIELLRAMARKGRLTLLYAARDEEKNNAAVLRDYLREARRRA</sequence>
<dbReference type="PANTHER" id="PTHR36849">
    <property type="entry name" value="CYTOPLASMIC PROTEIN-RELATED"/>
    <property type="match status" value="1"/>
</dbReference>
<gene>
    <name evidence="1" type="ORF">F7D14_05935</name>
</gene>
<dbReference type="Proteomes" id="UP000422569">
    <property type="component" value="Chromosome"/>
</dbReference>
<dbReference type="RefSeq" id="WP_016918583.1">
    <property type="nucleotide sequence ID" value="NZ_CP044331.1"/>
</dbReference>
<dbReference type="AlphaFoldDB" id="A0A6B8M416"/>
<dbReference type="Pfam" id="PF22752">
    <property type="entry name" value="DUF488-N3i"/>
    <property type="match status" value="1"/>
</dbReference>
<evidence type="ECO:0000313" key="1">
    <source>
        <dbReference type="EMBL" id="QGM97058.1"/>
    </source>
</evidence>
<dbReference type="KEGG" id="mpar:F7D14_05935"/>
<proteinExistence type="predicted"/>
<dbReference type="InterPro" id="IPR052552">
    <property type="entry name" value="YeaO-like"/>
</dbReference>
<evidence type="ECO:0000313" key="2">
    <source>
        <dbReference type="Proteomes" id="UP000422569"/>
    </source>
</evidence>
<dbReference type="EMBL" id="CP044331">
    <property type="protein sequence ID" value="QGM97058.1"/>
    <property type="molecule type" value="Genomic_DNA"/>
</dbReference>
<dbReference type="PANTHER" id="PTHR36849:SF1">
    <property type="entry name" value="CYTOPLASMIC PROTEIN"/>
    <property type="match status" value="1"/>
</dbReference>
<name>A0A6B8M416_9HYPH</name>
<organism evidence="1 2">
    <name type="scientific">Methylocystis parvus</name>
    <dbReference type="NCBI Taxonomy" id="134"/>
    <lineage>
        <taxon>Bacteria</taxon>
        <taxon>Pseudomonadati</taxon>
        <taxon>Pseudomonadota</taxon>
        <taxon>Alphaproteobacteria</taxon>
        <taxon>Hyphomicrobiales</taxon>
        <taxon>Methylocystaceae</taxon>
        <taxon>Methylocystis</taxon>
    </lineage>
</organism>
<accession>A0A6B8M416</accession>
<protein>
    <submittedName>
        <fullName evidence="1">DUF488 family protein</fullName>
    </submittedName>
</protein>